<evidence type="ECO:0000256" key="8">
    <source>
        <dbReference type="ARBA" id="ARBA00022927"/>
    </source>
</evidence>
<dbReference type="PANTHER" id="PTHR30531">
    <property type="entry name" value="FLAGELLAR BIOSYNTHETIC PROTEIN FLHB"/>
    <property type="match status" value="1"/>
</dbReference>
<dbReference type="InterPro" id="IPR006136">
    <property type="entry name" value="FlhB"/>
</dbReference>
<comment type="similarity">
    <text evidence="2 12">Belongs to the type III secretion exporter family.</text>
</comment>
<comment type="function">
    <text evidence="12">Required for formation of the rod structure in the basal body of the flagellar apparatus. Together with FliI and FliH, may constitute the export apparatus of flagellin.</text>
</comment>
<keyword evidence="13" id="KW-0969">Cilium</keyword>
<dbReference type="Gene3D" id="3.40.1690.10">
    <property type="entry name" value="secretion proteins EscU"/>
    <property type="match status" value="1"/>
</dbReference>
<evidence type="ECO:0000256" key="10">
    <source>
        <dbReference type="ARBA" id="ARBA00023136"/>
    </source>
</evidence>
<evidence type="ECO:0000256" key="3">
    <source>
        <dbReference type="ARBA" id="ARBA00021622"/>
    </source>
</evidence>
<comment type="caution">
    <text evidence="13">The sequence shown here is derived from an EMBL/GenBank/DDBJ whole genome shotgun (WGS) entry which is preliminary data.</text>
</comment>
<protein>
    <recommendedName>
        <fullName evidence="3 12">Flagellar biosynthetic protein FlhB</fullName>
    </recommendedName>
</protein>
<evidence type="ECO:0000256" key="4">
    <source>
        <dbReference type="ARBA" id="ARBA00022448"/>
    </source>
</evidence>
<evidence type="ECO:0000313" key="14">
    <source>
        <dbReference type="Proteomes" id="UP001225034"/>
    </source>
</evidence>
<feature type="transmembrane region" description="Helical" evidence="12">
    <location>
        <begin position="46"/>
        <end position="68"/>
    </location>
</feature>
<keyword evidence="7 12" id="KW-1005">Bacterial flagellum biogenesis</keyword>
<dbReference type="Pfam" id="PF01312">
    <property type="entry name" value="Bac_export_2"/>
    <property type="match status" value="1"/>
</dbReference>
<name>A0ABT9YEQ6_9BACI</name>
<proteinExistence type="inferred from homology"/>
<evidence type="ECO:0000256" key="5">
    <source>
        <dbReference type="ARBA" id="ARBA00022475"/>
    </source>
</evidence>
<dbReference type="PANTHER" id="PTHR30531:SF12">
    <property type="entry name" value="FLAGELLAR BIOSYNTHETIC PROTEIN FLHB"/>
    <property type="match status" value="1"/>
</dbReference>
<keyword evidence="8 12" id="KW-0653">Protein transport</keyword>
<evidence type="ECO:0000256" key="11">
    <source>
        <dbReference type="ARBA" id="ARBA00023225"/>
    </source>
</evidence>
<evidence type="ECO:0000256" key="9">
    <source>
        <dbReference type="ARBA" id="ARBA00022989"/>
    </source>
</evidence>
<evidence type="ECO:0000256" key="7">
    <source>
        <dbReference type="ARBA" id="ARBA00022795"/>
    </source>
</evidence>
<keyword evidence="5 12" id="KW-1003">Cell membrane</keyword>
<dbReference type="SUPFAM" id="SSF160544">
    <property type="entry name" value="EscU C-terminal domain-like"/>
    <property type="match status" value="1"/>
</dbReference>
<evidence type="ECO:0000256" key="6">
    <source>
        <dbReference type="ARBA" id="ARBA00022692"/>
    </source>
</evidence>
<sequence>MDEIALIKLNLQFFADEKTEKATPKKRDETRKKGQVPKSTDVNTSIMMLVVFLFLWMYGGSIIVSMFADMQREIFTNYLVEEVTPESVARLFLTVSTQALTAVLPLMLLAAIAGSFGSFIQVGAMFSTEPLKAKLNKLDPIKGFKRIFSARALVELSKSVLKISLVGTTVVIIIWTHLEEVMLLSQKSITDAMGVIGWLTIMMGLAVAILLMILSIPDYIYQRYDHEKQIRMSKKDIKDEHKNIEGDPRIKSKRKQKQMELAMQRMMQEIPNADVVITNPTHFAIVLKYDESKAEAPFVVAKGMDFSAQRIKKRAQEHGIPMVENRMLARALYHQTDIGQQVPADLFKAVAEVLAYVYRLKEKQSVGQNHRT</sequence>
<feature type="transmembrane region" description="Helical" evidence="12">
    <location>
        <begin position="198"/>
        <end position="221"/>
    </location>
</feature>
<gene>
    <name evidence="12" type="primary">flhB</name>
    <name evidence="13" type="ORF">J2S05_001102</name>
</gene>
<evidence type="ECO:0000256" key="2">
    <source>
        <dbReference type="ARBA" id="ARBA00010690"/>
    </source>
</evidence>
<accession>A0ABT9YEQ6</accession>
<evidence type="ECO:0000313" key="13">
    <source>
        <dbReference type="EMBL" id="MDQ0206328.1"/>
    </source>
</evidence>
<keyword evidence="13" id="KW-0282">Flagellum</keyword>
<keyword evidence="11 12" id="KW-1006">Bacterial flagellum protein export</keyword>
<keyword evidence="10 12" id="KW-0472">Membrane</keyword>
<keyword evidence="13" id="KW-0966">Cell projection</keyword>
<dbReference type="NCBIfam" id="TIGR00328">
    <property type="entry name" value="flhB"/>
    <property type="match status" value="1"/>
</dbReference>
<dbReference type="EMBL" id="JAUSUA010000001">
    <property type="protein sequence ID" value="MDQ0206328.1"/>
    <property type="molecule type" value="Genomic_DNA"/>
</dbReference>
<keyword evidence="14" id="KW-1185">Reference proteome</keyword>
<comment type="subcellular location">
    <subcellularLocation>
        <location evidence="1">Cell membrane</location>
        <topology evidence="1">Multi-pass membrane protein</topology>
    </subcellularLocation>
</comment>
<keyword evidence="9 12" id="KW-1133">Transmembrane helix</keyword>
<dbReference type="InterPro" id="IPR006135">
    <property type="entry name" value="T3SS_substrate_exporter"/>
</dbReference>
<evidence type="ECO:0000256" key="12">
    <source>
        <dbReference type="RuleBase" id="RU364091"/>
    </source>
</evidence>
<comment type="caution">
    <text evidence="12">Lacks conserved residue(s) required for the propagation of feature annotation.</text>
</comment>
<dbReference type="Gene3D" id="6.10.250.2080">
    <property type="match status" value="1"/>
</dbReference>
<reference evidence="13 14" key="1">
    <citation type="submission" date="2023-07" db="EMBL/GenBank/DDBJ databases">
        <title>Genomic Encyclopedia of Type Strains, Phase IV (KMG-IV): sequencing the most valuable type-strain genomes for metagenomic binning, comparative biology and taxonomic classification.</title>
        <authorList>
            <person name="Goeker M."/>
        </authorList>
    </citation>
    <scope>NUCLEOTIDE SEQUENCE [LARGE SCALE GENOMIC DNA]</scope>
    <source>
        <strain evidence="13 14">DSM 19154</strain>
    </source>
</reference>
<dbReference type="Proteomes" id="UP001225034">
    <property type="component" value="Unassembled WGS sequence"/>
</dbReference>
<keyword evidence="4 12" id="KW-0813">Transport</keyword>
<feature type="transmembrane region" description="Helical" evidence="12">
    <location>
        <begin position="102"/>
        <end position="126"/>
    </location>
</feature>
<evidence type="ECO:0000256" key="1">
    <source>
        <dbReference type="ARBA" id="ARBA00004651"/>
    </source>
</evidence>
<dbReference type="PRINTS" id="PR00950">
    <property type="entry name" value="TYPE3IMSPROT"/>
</dbReference>
<dbReference type="InterPro" id="IPR029025">
    <property type="entry name" value="T3SS_substrate_exporter_C"/>
</dbReference>
<organism evidence="13 14">
    <name type="scientific">Alkalicoccobacillus murimartini</name>
    <dbReference type="NCBI Taxonomy" id="171685"/>
    <lineage>
        <taxon>Bacteria</taxon>
        <taxon>Bacillati</taxon>
        <taxon>Bacillota</taxon>
        <taxon>Bacilli</taxon>
        <taxon>Bacillales</taxon>
        <taxon>Bacillaceae</taxon>
        <taxon>Alkalicoccobacillus</taxon>
    </lineage>
</organism>
<keyword evidence="6 12" id="KW-0812">Transmembrane</keyword>